<feature type="domain" description="Glycoside hydrolase family 5 C-terminal" evidence="7">
    <location>
        <begin position="417"/>
        <end position="505"/>
    </location>
</feature>
<keyword evidence="2 4" id="KW-0378">Hydrolase</keyword>
<dbReference type="GO" id="GO:0000272">
    <property type="term" value="P:polysaccharide catabolic process"/>
    <property type="evidence" value="ECO:0007669"/>
    <property type="project" value="InterPro"/>
</dbReference>
<accession>A0A1X2I7T8</accession>
<feature type="chain" id="PRO_5012665351" evidence="5">
    <location>
        <begin position="26"/>
        <end position="508"/>
    </location>
</feature>
<dbReference type="Pfam" id="PF00150">
    <property type="entry name" value="Cellulase"/>
    <property type="match status" value="1"/>
</dbReference>
<keyword evidence="9" id="KW-1185">Reference proteome</keyword>
<dbReference type="InterPro" id="IPR052066">
    <property type="entry name" value="Glycosphingolipid_Hydrolases"/>
</dbReference>
<proteinExistence type="inferred from homology"/>
<comment type="similarity">
    <text evidence="1 4">Belongs to the glycosyl hydrolase 5 (cellulase A) family.</text>
</comment>
<dbReference type="GO" id="GO:0016042">
    <property type="term" value="P:lipid catabolic process"/>
    <property type="evidence" value="ECO:0007669"/>
    <property type="project" value="UniProtKB-ARBA"/>
</dbReference>
<feature type="domain" description="Glycoside hydrolase family 5" evidence="6">
    <location>
        <begin position="94"/>
        <end position="397"/>
    </location>
</feature>
<evidence type="ECO:0000256" key="5">
    <source>
        <dbReference type="SAM" id="SignalP"/>
    </source>
</evidence>
<protein>
    <submittedName>
        <fullName evidence="8">Glycoside hydrolase superfamily</fullName>
    </submittedName>
</protein>
<evidence type="ECO:0000256" key="4">
    <source>
        <dbReference type="RuleBase" id="RU361153"/>
    </source>
</evidence>
<dbReference type="STRING" id="90262.A0A1X2I7T8"/>
<dbReference type="InterPro" id="IPR017853">
    <property type="entry name" value="GH"/>
</dbReference>
<dbReference type="PANTHER" id="PTHR31308:SF3">
    <property type="entry name" value="ENDOGLYCOCERAMIDASE"/>
    <property type="match status" value="1"/>
</dbReference>
<dbReference type="InterPro" id="IPR013780">
    <property type="entry name" value="Glyco_hydro_b"/>
</dbReference>
<feature type="signal peptide" evidence="5">
    <location>
        <begin position="1"/>
        <end position="25"/>
    </location>
</feature>
<dbReference type="EMBL" id="MCGE01000022">
    <property type="protein sequence ID" value="ORZ11157.1"/>
    <property type="molecule type" value="Genomic_DNA"/>
</dbReference>
<dbReference type="Gene3D" id="3.20.20.80">
    <property type="entry name" value="Glycosidases"/>
    <property type="match status" value="1"/>
</dbReference>
<dbReference type="Proteomes" id="UP000193560">
    <property type="component" value="Unassembled WGS sequence"/>
</dbReference>
<organism evidence="8 9">
    <name type="scientific">Absidia repens</name>
    <dbReference type="NCBI Taxonomy" id="90262"/>
    <lineage>
        <taxon>Eukaryota</taxon>
        <taxon>Fungi</taxon>
        <taxon>Fungi incertae sedis</taxon>
        <taxon>Mucoromycota</taxon>
        <taxon>Mucoromycotina</taxon>
        <taxon>Mucoromycetes</taxon>
        <taxon>Mucorales</taxon>
        <taxon>Cunninghamellaceae</taxon>
        <taxon>Absidia</taxon>
    </lineage>
</organism>
<name>A0A1X2I7T8_9FUNG</name>
<comment type="caution">
    <text evidence="8">The sequence shown here is derived from an EMBL/GenBank/DDBJ whole genome shotgun (WGS) entry which is preliminary data.</text>
</comment>
<evidence type="ECO:0000313" key="8">
    <source>
        <dbReference type="EMBL" id="ORZ11157.1"/>
    </source>
</evidence>
<evidence type="ECO:0000256" key="3">
    <source>
        <dbReference type="ARBA" id="ARBA00023295"/>
    </source>
</evidence>
<dbReference type="SUPFAM" id="SSF51445">
    <property type="entry name" value="(Trans)glycosidases"/>
    <property type="match status" value="1"/>
</dbReference>
<evidence type="ECO:0000259" key="6">
    <source>
        <dbReference type="Pfam" id="PF00150"/>
    </source>
</evidence>
<gene>
    <name evidence="8" type="ORF">BCR42DRAFT_421683</name>
</gene>
<evidence type="ECO:0000259" key="7">
    <source>
        <dbReference type="Pfam" id="PF18564"/>
    </source>
</evidence>
<dbReference type="InterPro" id="IPR041036">
    <property type="entry name" value="GH5_C"/>
</dbReference>
<dbReference type="AlphaFoldDB" id="A0A1X2I7T8"/>
<dbReference type="Pfam" id="PF18564">
    <property type="entry name" value="Glyco_hydro_5_C"/>
    <property type="match status" value="1"/>
</dbReference>
<sequence>MQLIPSSLMAIAATLLLITNQGTTANAAATTKVDPKGWYQANPGMTKIGRVNQTTHQIMDTFGRVRFFHGTNVVKKEAPWYRSFDFKPGDSFGEEDVKQLRDLGVNSVRLGHHWAGSEPVRGQYNQTFLDIMKKQTKLAEDHGIYVLVDVHQDVLAPQLCGHGVPEWFVKPDWVPSYKRFPVPQKISPFKVDDRGIPSTEDCNSLDWSLSYLTVAVCNAFGRLYNNNDGLGDALALYWKKLAQEYSTTTNILGYNLLNEPWVGDSYADPTLLTPGVGDRKSMEPLWNRVTTQIRTVDKETLVWFEGATYDILSGFNNVPLGDGSRTVHSFHYYKPPQVSSLSTTLTNRQKDNVRLKTAGVLTEFTFWMGDQKQMDDLQTAVNTADEHMFSWMGWAYENLYNTTSGKPYPTLAKHYSRAYPAAISGTPNSFAFNPSDQSFALEYVVNRAVGDAPTELILPKPTYPNGYTVTISPADSLVQYVVDDRTLALFNADTTKDGQVVKVSITKK</sequence>
<dbReference type="OrthoDB" id="1887033at2759"/>
<dbReference type="Gene3D" id="2.60.40.1180">
    <property type="entry name" value="Golgi alpha-mannosidase II"/>
    <property type="match status" value="1"/>
</dbReference>
<keyword evidence="3 4" id="KW-0326">Glycosidase</keyword>
<evidence type="ECO:0000256" key="1">
    <source>
        <dbReference type="ARBA" id="ARBA00005641"/>
    </source>
</evidence>
<evidence type="ECO:0000256" key="2">
    <source>
        <dbReference type="ARBA" id="ARBA00022801"/>
    </source>
</evidence>
<dbReference type="PANTHER" id="PTHR31308">
    <property type="match status" value="1"/>
</dbReference>
<keyword evidence="5" id="KW-0732">Signal</keyword>
<reference evidence="8 9" key="1">
    <citation type="submission" date="2016-07" db="EMBL/GenBank/DDBJ databases">
        <title>Pervasive Adenine N6-methylation of Active Genes in Fungi.</title>
        <authorList>
            <consortium name="DOE Joint Genome Institute"/>
            <person name="Mondo S.J."/>
            <person name="Dannebaum R.O."/>
            <person name="Kuo R.C."/>
            <person name="Labutti K."/>
            <person name="Haridas S."/>
            <person name="Kuo A."/>
            <person name="Salamov A."/>
            <person name="Ahrendt S.R."/>
            <person name="Lipzen A."/>
            <person name="Sullivan W."/>
            <person name="Andreopoulos W.B."/>
            <person name="Clum A."/>
            <person name="Lindquist E."/>
            <person name="Daum C."/>
            <person name="Ramamoorthy G.K."/>
            <person name="Gryganskyi A."/>
            <person name="Culley D."/>
            <person name="Magnuson J.K."/>
            <person name="James T.Y."/>
            <person name="O'Malley M.A."/>
            <person name="Stajich J.E."/>
            <person name="Spatafora J.W."/>
            <person name="Visel A."/>
            <person name="Grigoriev I.V."/>
        </authorList>
    </citation>
    <scope>NUCLEOTIDE SEQUENCE [LARGE SCALE GENOMIC DNA]</scope>
    <source>
        <strain evidence="8 9">NRRL 1336</strain>
    </source>
</reference>
<dbReference type="InterPro" id="IPR001547">
    <property type="entry name" value="Glyco_hydro_5"/>
</dbReference>
<dbReference type="GO" id="GO:1901136">
    <property type="term" value="P:carbohydrate derivative catabolic process"/>
    <property type="evidence" value="ECO:0007669"/>
    <property type="project" value="UniProtKB-ARBA"/>
</dbReference>
<dbReference type="GO" id="GO:0004553">
    <property type="term" value="F:hydrolase activity, hydrolyzing O-glycosyl compounds"/>
    <property type="evidence" value="ECO:0007669"/>
    <property type="project" value="InterPro"/>
</dbReference>
<evidence type="ECO:0000313" key="9">
    <source>
        <dbReference type="Proteomes" id="UP000193560"/>
    </source>
</evidence>